<organism evidence="1 2">
    <name type="scientific">Eragrostis curvula</name>
    <name type="common">weeping love grass</name>
    <dbReference type="NCBI Taxonomy" id="38414"/>
    <lineage>
        <taxon>Eukaryota</taxon>
        <taxon>Viridiplantae</taxon>
        <taxon>Streptophyta</taxon>
        <taxon>Embryophyta</taxon>
        <taxon>Tracheophyta</taxon>
        <taxon>Spermatophyta</taxon>
        <taxon>Magnoliopsida</taxon>
        <taxon>Liliopsida</taxon>
        <taxon>Poales</taxon>
        <taxon>Poaceae</taxon>
        <taxon>PACMAD clade</taxon>
        <taxon>Chloridoideae</taxon>
        <taxon>Eragrostideae</taxon>
        <taxon>Eragrostidinae</taxon>
        <taxon>Eragrostis</taxon>
    </lineage>
</organism>
<evidence type="ECO:0000313" key="2">
    <source>
        <dbReference type="Proteomes" id="UP000324897"/>
    </source>
</evidence>
<evidence type="ECO:0000313" key="1">
    <source>
        <dbReference type="EMBL" id="TVU11467.1"/>
    </source>
</evidence>
<name>A0A5J9TJU2_9POAL</name>
<sequence>MHRLQHGLRTPADSAWHFEGGTIAEEVQPSPFQHRQDLHDLPHRLLGRQHHSPRASILSAARELVSQTLGAALVGREAASRAWLVASTAGCCLLWTPSPLASLNLASPLVAVPSLLGLVKWRTRDSRNLSRSIGEIIKRIKPVELAFI</sequence>
<protein>
    <submittedName>
        <fullName evidence="1">Uncharacterized protein</fullName>
    </submittedName>
</protein>
<reference evidence="1 2" key="1">
    <citation type="journal article" date="2019" name="Sci. Rep.">
        <title>A high-quality genome of Eragrostis curvula grass provides insights into Poaceae evolution and supports new strategies to enhance forage quality.</title>
        <authorList>
            <person name="Carballo J."/>
            <person name="Santos B.A.C.M."/>
            <person name="Zappacosta D."/>
            <person name="Garbus I."/>
            <person name="Selva J.P."/>
            <person name="Gallo C.A."/>
            <person name="Diaz A."/>
            <person name="Albertini E."/>
            <person name="Caccamo M."/>
            <person name="Echenique V."/>
        </authorList>
    </citation>
    <scope>NUCLEOTIDE SEQUENCE [LARGE SCALE GENOMIC DNA]</scope>
    <source>
        <strain evidence="2">cv. Victoria</strain>
        <tissue evidence="1">Leaf</tissue>
    </source>
</reference>
<proteinExistence type="predicted"/>
<accession>A0A5J9TJU2</accession>
<dbReference type="AlphaFoldDB" id="A0A5J9TJU2"/>
<feature type="non-terminal residue" evidence="1">
    <location>
        <position position="1"/>
    </location>
</feature>
<keyword evidence="2" id="KW-1185">Reference proteome</keyword>
<comment type="caution">
    <text evidence="1">The sequence shown here is derived from an EMBL/GenBank/DDBJ whole genome shotgun (WGS) entry which is preliminary data.</text>
</comment>
<dbReference type="EMBL" id="RWGY01000039">
    <property type="protein sequence ID" value="TVU11467.1"/>
    <property type="molecule type" value="Genomic_DNA"/>
</dbReference>
<dbReference type="Proteomes" id="UP000324897">
    <property type="component" value="Chromosome 3"/>
</dbReference>
<gene>
    <name evidence="1" type="ORF">EJB05_45055</name>
</gene>
<dbReference type="Gramene" id="TVU11467">
    <property type="protein sequence ID" value="TVU11467"/>
    <property type="gene ID" value="EJB05_45055"/>
</dbReference>